<dbReference type="SUPFAM" id="SSF46785">
    <property type="entry name" value="Winged helix' DNA-binding domain"/>
    <property type="match status" value="1"/>
</dbReference>
<keyword evidence="2" id="KW-0238">DNA-binding</keyword>
<keyword evidence="3" id="KW-0804">Transcription</keyword>
<evidence type="ECO:0000313" key="6">
    <source>
        <dbReference type="Proteomes" id="UP000302163"/>
    </source>
</evidence>
<evidence type="ECO:0000256" key="2">
    <source>
        <dbReference type="ARBA" id="ARBA00023125"/>
    </source>
</evidence>
<name>A0A4P8YJX9_9ENTR</name>
<dbReference type="Proteomes" id="UP000302163">
    <property type="component" value="Chromosome"/>
</dbReference>
<evidence type="ECO:0000256" key="1">
    <source>
        <dbReference type="ARBA" id="ARBA00023015"/>
    </source>
</evidence>
<protein>
    <submittedName>
        <fullName evidence="5">MarR family transcriptional regulator</fullName>
    </submittedName>
</protein>
<sequence>MDIKKNRFDTDMDADHEHRFHREEYPFFWIVNVHARYSQLLEIELKKVGLDVSRFRVLTLAWKYRTATVSQLAEYAVIKMPTVTKILARLRQDGLVITRASEADGRVTEVLPTPEGIARAEQANELASRIFNRSFKGIRPAQVNKMNQALALILSNLSE</sequence>
<dbReference type="Pfam" id="PF01047">
    <property type="entry name" value="MarR"/>
    <property type="match status" value="1"/>
</dbReference>
<dbReference type="OrthoDB" id="8684664at2"/>
<dbReference type="Gene3D" id="1.10.10.10">
    <property type="entry name" value="Winged helix-like DNA-binding domain superfamily/Winged helix DNA-binding domain"/>
    <property type="match status" value="1"/>
</dbReference>
<reference evidence="5 6" key="1">
    <citation type="submission" date="2019-05" db="EMBL/GenBank/DDBJ databases">
        <title>Complete genome sequence of Izhakiella calystegiae KSNA2, an endophyte isolated from beach morning glory (Calystegia soldanella).</title>
        <authorList>
            <person name="Jiang L."/>
            <person name="Jeong J.C."/>
            <person name="Kim C.Y."/>
            <person name="Kim D.H."/>
            <person name="Kim S.W."/>
            <person name="Lee j."/>
        </authorList>
    </citation>
    <scope>NUCLEOTIDE SEQUENCE [LARGE SCALE GENOMIC DNA]</scope>
    <source>
        <strain evidence="5 6">KSNA2</strain>
    </source>
</reference>
<dbReference type="PANTHER" id="PTHR42756">
    <property type="entry name" value="TRANSCRIPTIONAL REGULATOR, MARR"/>
    <property type="match status" value="1"/>
</dbReference>
<gene>
    <name evidence="5" type="ORF">FEM41_10660</name>
</gene>
<dbReference type="InterPro" id="IPR036388">
    <property type="entry name" value="WH-like_DNA-bd_sf"/>
</dbReference>
<dbReference type="SMART" id="SM00347">
    <property type="entry name" value="HTH_MARR"/>
    <property type="match status" value="1"/>
</dbReference>
<dbReference type="PANTHER" id="PTHR42756:SF1">
    <property type="entry name" value="TRANSCRIPTIONAL REPRESSOR OF EMRAB OPERON"/>
    <property type="match status" value="1"/>
</dbReference>
<dbReference type="PROSITE" id="PS50995">
    <property type="entry name" value="HTH_MARR_2"/>
    <property type="match status" value="1"/>
</dbReference>
<evidence type="ECO:0000259" key="4">
    <source>
        <dbReference type="PROSITE" id="PS50995"/>
    </source>
</evidence>
<organism evidence="5 6">
    <name type="scientific">Jejubacter calystegiae</name>
    <dbReference type="NCBI Taxonomy" id="2579935"/>
    <lineage>
        <taxon>Bacteria</taxon>
        <taxon>Pseudomonadati</taxon>
        <taxon>Pseudomonadota</taxon>
        <taxon>Gammaproteobacteria</taxon>
        <taxon>Enterobacterales</taxon>
        <taxon>Enterobacteriaceae</taxon>
        <taxon>Jejubacter</taxon>
    </lineage>
</organism>
<dbReference type="RefSeq" id="WP_138095954.1">
    <property type="nucleotide sequence ID" value="NZ_CP040428.1"/>
</dbReference>
<dbReference type="GO" id="GO:0003677">
    <property type="term" value="F:DNA binding"/>
    <property type="evidence" value="ECO:0007669"/>
    <property type="project" value="UniProtKB-KW"/>
</dbReference>
<keyword evidence="6" id="KW-1185">Reference proteome</keyword>
<dbReference type="EMBL" id="CP040428">
    <property type="protein sequence ID" value="QCT20078.1"/>
    <property type="molecule type" value="Genomic_DNA"/>
</dbReference>
<proteinExistence type="predicted"/>
<dbReference type="AlphaFoldDB" id="A0A4P8YJX9"/>
<evidence type="ECO:0000313" key="5">
    <source>
        <dbReference type="EMBL" id="QCT20078.1"/>
    </source>
</evidence>
<keyword evidence="1" id="KW-0805">Transcription regulation</keyword>
<accession>A0A4P8YJX9</accession>
<feature type="domain" description="HTH marR-type" evidence="4">
    <location>
        <begin position="1"/>
        <end position="155"/>
    </location>
</feature>
<evidence type="ECO:0000256" key="3">
    <source>
        <dbReference type="ARBA" id="ARBA00023163"/>
    </source>
</evidence>
<dbReference type="InterPro" id="IPR000835">
    <property type="entry name" value="HTH_MarR-typ"/>
</dbReference>
<dbReference type="GO" id="GO:0003700">
    <property type="term" value="F:DNA-binding transcription factor activity"/>
    <property type="evidence" value="ECO:0007669"/>
    <property type="project" value="InterPro"/>
</dbReference>
<dbReference type="InterPro" id="IPR036390">
    <property type="entry name" value="WH_DNA-bd_sf"/>
</dbReference>
<dbReference type="KEGG" id="izh:FEM41_10660"/>